<comment type="caution">
    <text evidence="3">The sequence shown here is derived from an EMBL/GenBank/DDBJ whole genome shotgun (WGS) entry which is preliminary data.</text>
</comment>
<keyword evidence="4" id="KW-1185">Reference proteome</keyword>
<dbReference type="InterPro" id="IPR056004">
    <property type="entry name" value="DUF7582"/>
</dbReference>
<evidence type="ECO:0000313" key="3">
    <source>
        <dbReference type="EMBL" id="KAF7505307.1"/>
    </source>
</evidence>
<dbReference type="EMBL" id="JAACFV010000112">
    <property type="protein sequence ID" value="KAF7505307.1"/>
    <property type="molecule type" value="Genomic_DNA"/>
</dbReference>
<dbReference type="AlphaFoldDB" id="A0A8H7ACQ8"/>
<accession>A0A8H7ACQ8</accession>
<organism evidence="3 4">
    <name type="scientific">Endocarpon pusillum</name>
    <dbReference type="NCBI Taxonomy" id="364733"/>
    <lineage>
        <taxon>Eukaryota</taxon>
        <taxon>Fungi</taxon>
        <taxon>Dikarya</taxon>
        <taxon>Ascomycota</taxon>
        <taxon>Pezizomycotina</taxon>
        <taxon>Eurotiomycetes</taxon>
        <taxon>Chaetothyriomycetidae</taxon>
        <taxon>Verrucariales</taxon>
        <taxon>Verrucariaceae</taxon>
        <taxon>Endocarpon</taxon>
    </lineage>
</organism>
<feature type="domain" description="DUF7582" evidence="2">
    <location>
        <begin position="77"/>
        <end position="245"/>
    </location>
</feature>
<evidence type="ECO:0000259" key="2">
    <source>
        <dbReference type="Pfam" id="PF24483"/>
    </source>
</evidence>
<feature type="region of interest" description="Disordered" evidence="1">
    <location>
        <begin position="1"/>
        <end position="45"/>
    </location>
</feature>
<protein>
    <recommendedName>
        <fullName evidence="2">DUF7582 domain-containing protein</fullName>
    </recommendedName>
</protein>
<reference evidence="3" key="1">
    <citation type="submission" date="2020-02" db="EMBL/GenBank/DDBJ databases">
        <authorList>
            <person name="Palmer J.M."/>
        </authorList>
    </citation>
    <scope>NUCLEOTIDE SEQUENCE</scope>
    <source>
        <strain evidence="3">EPUS1.4</strain>
        <tissue evidence="3">Thallus</tissue>
    </source>
</reference>
<dbReference type="Proteomes" id="UP000606974">
    <property type="component" value="Unassembled WGS sequence"/>
</dbReference>
<dbReference type="OrthoDB" id="4206336at2759"/>
<gene>
    <name evidence="3" type="ORF">GJ744_001010</name>
</gene>
<feature type="compositionally biased region" description="Polar residues" evidence="1">
    <location>
        <begin position="30"/>
        <end position="44"/>
    </location>
</feature>
<dbReference type="Pfam" id="PF24483">
    <property type="entry name" value="DUF7582"/>
    <property type="match status" value="1"/>
</dbReference>
<proteinExistence type="predicted"/>
<name>A0A8H7ACQ8_9EURO</name>
<evidence type="ECO:0000256" key="1">
    <source>
        <dbReference type="SAM" id="MobiDB-lite"/>
    </source>
</evidence>
<feature type="compositionally biased region" description="Polar residues" evidence="1">
    <location>
        <begin position="1"/>
        <end position="14"/>
    </location>
</feature>
<sequence length="335" mass="36950">MGNSFARCFNSNMTDRSEPKAPQPSPQRVGRQSRQPNSADSAVTSLPDPEAWMIPYRDQQIDPPAQESIDSFALERETIQKALHLMASYLASQGQNITIITVGGSISSLLLKDQLTRENLDYIATDVSEEQRKILAAAAKYARLKSSQPIRGAWFSTRGSDTLKLPFSVHRQVVLRSIAQHEIIFQAPGLKILAAPWEYAFVATLGRLASDRSVARPHDLEDAIAYLHRYIEGWWSGPLTMGQVEFWAGLYGIPGVETMARFIATRYRAVYGRDGIVDDPPRAAIGGAGENFPIALTAYNVAVNIFGLDTDSPIQGHNAQLDDFAFGRFLSPLTP</sequence>
<evidence type="ECO:0000313" key="4">
    <source>
        <dbReference type="Proteomes" id="UP000606974"/>
    </source>
</evidence>